<dbReference type="GO" id="GO:0004252">
    <property type="term" value="F:serine-type endopeptidase activity"/>
    <property type="evidence" value="ECO:0007669"/>
    <property type="project" value="UniProtKB-UniRule"/>
</dbReference>
<dbReference type="Gene3D" id="3.40.50.200">
    <property type="entry name" value="Peptidase S8/S53 domain"/>
    <property type="match status" value="1"/>
</dbReference>
<dbReference type="EMBL" id="CP001114">
    <property type="protein sequence ID" value="ACO44986.2"/>
    <property type="molecule type" value="Genomic_DNA"/>
</dbReference>
<organism evidence="9 10">
    <name type="scientific">Deinococcus deserti (strain DSM 17065 / CIP 109153 / LMG 22923 / VCD115)</name>
    <dbReference type="NCBI Taxonomy" id="546414"/>
    <lineage>
        <taxon>Bacteria</taxon>
        <taxon>Thermotogati</taxon>
        <taxon>Deinococcota</taxon>
        <taxon>Deinococci</taxon>
        <taxon>Deinococcales</taxon>
        <taxon>Deinococcaceae</taxon>
        <taxon>Deinococcus</taxon>
    </lineage>
</organism>
<dbReference type="HOGENOM" id="CLU_011263_0_0_0"/>
<keyword evidence="2 5" id="KW-0645">Protease</keyword>
<protein>
    <submittedName>
        <fullName evidence="9">Putative Peptidase S8 and S53, subtilisin, kexin, sedolisin</fullName>
    </submittedName>
</protein>
<evidence type="ECO:0000256" key="2">
    <source>
        <dbReference type="ARBA" id="ARBA00022670"/>
    </source>
</evidence>
<sequence>MLRITKQTFLLAGLTALLAACGTTTTTADTTLSAQAAMPASTASIRMTTAEAAGSFGAWATGSFGAWASGSFGAWASGSFGVWATTFADGTPNPLHNNVEEWNQIHLAGAQTLAPNLGAGVIVAVIDTGIDLKHPAFEGTLTPARTWRDYAMSGRPDRDPSEEGTPADHGYGHGTAVAGIILQVAPNAKILPIRALRATGEGSSTDIAEAITYAVDQGAKIINVSAVADRDSDISKAIDYASVKGAYVVMAAGNRGDHVVQYPASKAGLTNSMGIMGISVGSIERTFKKSAYSNYGHQLEILAPGTEIVTAYPEGQIRAVTGTSFAVPVVSGVLALALGERYSADNAGQLAEKLKFGGRNVDEYNTDLMGTMGGQILGSGLLNAEAFLNNVR</sequence>
<gene>
    <name evidence="9" type="ordered locus">Deide_01770</name>
</gene>
<dbReference type="KEGG" id="ddr:Deide_01770"/>
<feature type="active site" description="Charge relay system" evidence="5">
    <location>
        <position position="173"/>
    </location>
</feature>
<evidence type="ECO:0000256" key="4">
    <source>
        <dbReference type="ARBA" id="ARBA00022825"/>
    </source>
</evidence>
<dbReference type="RefSeq" id="WP_049760424.1">
    <property type="nucleotide sequence ID" value="NC_012526.1"/>
</dbReference>
<dbReference type="PaxDb" id="546414-Deide_01770"/>
<dbReference type="Proteomes" id="UP000002208">
    <property type="component" value="Chromosome"/>
</dbReference>
<dbReference type="GO" id="GO:0006508">
    <property type="term" value="P:proteolysis"/>
    <property type="evidence" value="ECO:0007669"/>
    <property type="project" value="UniProtKB-KW"/>
</dbReference>
<dbReference type="InterPro" id="IPR000209">
    <property type="entry name" value="Peptidase_S8/S53_dom"/>
</dbReference>
<keyword evidence="4 5" id="KW-0720">Serine protease</keyword>
<dbReference type="InterPro" id="IPR023828">
    <property type="entry name" value="Peptidase_S8_Ser-AS"/>
</dbReference>
<dbReference type="eggNOG" id="COG1404">
    <property type="taxonomic scope" value="Bacteria"/>
</dbReference>
<dbReference type="InterPro" id="IPR036852">
    <property type="entry name" value="Peptidase_S8/S53_dom_sf"/>
</dbReference>
<keyword evidence="10" id="KW-1185">Reference proteome</keyword>
<name>C1CYG5_DEIDV</name>
<keyword evidence="3 5" id="KW-0378">Hydrolase</keyword>
<evidence type="ECO:0000259" key="8">
    <source>
        <dbReference type="Pfam" id="PF00082"/>
    </source>
</evidence>
<feature type="active site" description="Charge relay system" evidence="5">
    <location>
        <position position="324"/>
    </location>
</feature>
<accession>C1CYG5</accession>
<evidence type="ECO:0000313" key="10">
    <source>
        <dbReference type="Proteomes" id="UP000002208"/>
    </source>
</evidence>
<evidence type="ECO:0000256" key="6">
    <source>
        <dbReference type="RuleBase" id="RU003355"/>
    </source>
</evidence>
<evidence type="ECO:0000256" key="3">
    <source>
        <dbReference type="ARBA" id="ARBA00022801"/>
    </source>
</evidence>
<dbReference type="InterPro" id="IPR050131">
    <property type="entry name" value="Peptidase_S8_subtilisin-like"/>
</dbReference>
<feature type="signal peptide" evidence="7">
    <location>
        <begin position="1"/>
        <end position="28"/>
    </location>
</feature>
<dbReference type="PROSITE" id="PS51892">
    <property type="entry name" value="SUBTILASE"/>
    <property type="match status" value="1"/>
</dbReference>
<keyword evidence="7" id="KW-0732">Signal</keyword>
<comment type="similarity">
    <text evidence="1 5 6">Belongs to the peptidase S8 family.</text>
</comment>
<evidence type="ECO:0000256" key="7">
    <source>
        <dbReference type="SAM" id="SignalP"/>
    </source>
</evidence>
<dbReference type="PROSITE" id="PS00138">
    <property type="entry name" value="SUBTILASE_SER"/>
    <property type="match status" value="1"/>
</dbReference>
<feature type="active site" description="Charge relay system" evidence="5">
    <location>
        <position position="127"/>
    </location>
</feature>
<evidence type="ECO:0000313" key="9">
    <source>
        <dbReference type="EMBL" id="ACO44986.2"/>
    </source>
</evidence>
<dbReference type="PANTHER" id="PTHR43806:SF11">
    <property type="entry name" value="CEREVISIN-RELATED"/>
    <property type="match status" value="1"/>
</dbReference>
<dbReference type="PRINTS" id="PR00723">
    <property type="entry name" value="SUBTILISIN"/>
</dbReference>
<evidence type="ECO:0000256" key="1">
    <source>
        <dbReference type="ARBA" id="ARBA00011073"/>
    </source>
</evidence>
<feature type="chain" id="PRO_5002905821" evidence="7">
    <location>
        <begin position="29"/>
        <end position="392"/>
    </location>
</feature>
<reference evidence="9 10" key="1">
    <citation type="journal article" date="2009" name="PLoS Genet.">
        <title>Alliance of proteomics and genomics to unravel the specificities of Sahara bacterium Deinococcus deserti.</title>
        <authorList>
            <person name="de Groot A."/>
            <person name="Dulermo R."/>
            <person name="Ortet P."/>
            <person name="Blanchard L."/>
            <person name="Guerin P."/>
            <person name="Fernandez B."/>
            <person name="Vacherie B."/>
            <person name="Dossat C."/>
            <person name="Jolivet E."/>
            <person name="Siguier P."/>
            <person name="Chandler M."/>
            <person name="Barakat M."/>
            <person name="Dedieu A."/>
            <person name="Barbe V."/>
            <person name="Heulin T."/>
            <person name="Sommer S."/>
            <person name="Achouak W."/>
            <person name="Armengaud J."/>
        </authorList>
    </citation>
    <scope>NUCLEOTIDE SEQUENCE [LARGE SCALE GENOMIC DNA]</scope>
    <source>
        <strain evidence="10">DSM 17065 / CIP 109153 / LMG 22923 / VCD115</strain>
    </source>
</reference>
<proteinExistence type="inferred from homology"/>
<dbReference type="PROSITE" id="PS00136">
    <property type="entry name" value="SUBTILASE_ASP"/>
    <property type="match status" value="1"/>
</dbReference>
<dbReference type="STRING" id="546414.Deide_01770"/>
<dbReference type="PANTHER" id="PTHR43806">
    <property type="entry name" value="PEPTIDASE S8"/>
    <property type="match status" value="1"/>
</dbReference>
<dbReference type="SUPFAM" id="SSF52743">
    <property type="entry name" value="Subtilisin-like"/>
    <property type="match status" value="1"/>
</dbReference>
<dbReference type="AlphaFoldDB" id="C1CYG5"/>
<dbReference type="Pfam" id="PF00082">
    <property type="entry name" value="Peptidase_S8"/>
    <property type="match status" value="1"/>
</dbReference>
<dbReference type="PROSITE" id="PS51257">
    <property type="entry name" value="PROKAR_LIPOPROTEIN"/>
    <property type="match status" value="1"/>
</dbReference>
<dbReference type="InterPro" id="IPR023827">
    <property type="entry name" value="Peptidase_S8_Asp-AS"/>
</dbReference>
<evidence type="ECO:0000256" key="5">
    <source>
        <dbReference type="PROSITE-ProRule" id="PRU01240"/>
    </source>
</evidence>
<feature type="domain" description="Peptidase S8/S53" evidence="8">
    <location>
        <begin position="118"/>
        <end position="340"/>
    </location>
</feature>
<dbReference type="InterPro" id="IPR015500">
    <property type="entry name" value="Peptidase_S8_subtilisin-rel"/>
</dbReference>